<protein>
    <recommendedName>
        <fullName evidence="3">DUF1616 domain-containing protein</fullName>
    </recommendedName>
</protein>
<sequence length="307" mass="34524">MQKKWIILSILLVLLAVLLAPLIFTLYVNISDASIYYDVSITGLENRTVSEPVTILVPLPLIRDTSALPEEKLPATTNGWNLSFVETEHGQMLSLTSTEPVLRNPDLSIWQHFPSAFDVQVTNAAQLHFSTENRSTRTALIHFPGLTTQEQEQIVIDVSFQTSSKYEDLLMQPNNMRGIYSLSAIAVIPADTESGWIALPIEERPRNASYLWFTPDTTIPADDPQVIHLNEEDFAQHPALEILFGGKDPSLAAWIVRDVNDPDNPQPFISETEAYQLRFAYPAGFAYPAVGYIEWNGTVYRFTDWIA</sequence>
<dbReference type="EMBL" id="JAPTGB010000004">
    <property type="protein sequence ID" value="MCZ0860143.1"/>
    <property type="molecule type" value="Genomic_DNA"/>
</dbReference>
<proteinExistence type="predicted"/>
<comment type="caution">
    <text evidence="1">The sequence shown here is derived from an EMBL/GenBank/DDBJ whole genome shotgun (WGS) entry which is preliminary data.</text>
</comment>
<dbReference type="RefSeq" id="WP_268924365.1">
    <property type="nucleotide sequence ID" value="NZ_JAPTGB010000004.1"/>
</dbReference>
<accession>A0ABT4IEH1</accession>
<reference evidence="1" key="1">
    <citation type="submission" date="2022-12" db="EMBL/GenBank/DDBJ databases">
        <title>Isolation and characterisation of novel Methanocorpusculum spp. from native Australian herbivores indicates the genus is ancestrally host-associated.</title>
        <authorList>
            <person name="Volmer J.G."/>
            <person name="Soo R.M."/>
            <person name="Evans P.N."/>
            <person name="Hoedt E.C."/>
            <person name="Astorga Alsina A.L."/>
            <person name="Woodcroft B.J."/>
            <person name="Tyson G.W."/>
            <person name="Hugenholtz P."/>
            <person name="Morrison M."/>
        </authorList>
    </citation>
    <scope>NUCLEOTIDE SEQUENCE</scope>
    <source>
        <strain evidence="1">MG</strain>
    </source>
</reference>
<evidence type="ECO:0000313" key="1">
    <source>
        <dbReference type="EMBL" id="MCZ0860143.1"/>
    </source>
</evidence>
<gene>
    <name evidence="1" type="ORF">O0S10_02720</name>
</gene>
<dbReference type="Proteomes" id="UP001141422">
    <property type="component" value="Unassembled WGS sequence"/>
</dbReference>
<organism evidence="1 2">
    <name type="scientific">Methanocorpusculum petauri</name>
    <dbReference type="NCBI Taxonomy" id="3002863"/>
    <lineage>
        <taxon>Archaea</taxon>
        <taxon>Methanobacteriati</taxon>
        <taxon>Methanobacteriota</taxon>
        <taxon>Stenosarchaea group</taxon>
        <taxon>Methanomicrobia</taxon>
        <taxon>Methanomicrobiales</taxon>
        <taxon>Methanocorpusculaceae</taxon>
        <taxon>Methanocorpusculum</taxon>
    </lineage>
</organism>
<evidence type="ECO:0000313" key="2">
    <source>
        <dbReference type="Proteomes" id="UP001141422"/>
    </source>
</evidence>
<keyword evidence="2" id="KW-1185">Reference proteome</keyword>
<evidence type="ECO:0008006" key="3">
    <source>
        <dbReference type="Google" id="ProtNLM"/>
    </source>
</evidence>
<name>A0ABT4IEH1_9EURY</name>